<dbReference type="SMART" id="SM00184">
    <property type="entry name" value="RING"/>
    <property type="match status" value="1"/>
</dbReference>
<organism evidence="7 8">
    <name type="scientific">Octopus sinensis</name>
    <name type="common">East Asian common octopus</name>
    <dbReference type="NCBI Taxonomy" id="2607531"/>
    <lineage>
        <taxon>Eukaryota</taxon>
        <taxon>Metazoa</taxon>
        <taxon>Spiralia</taxon>
        <taxon>Lophotrochozoa</taxon>
        <taxon>Mollusca</taxon>
        <taxon>Cephalopoda</taxon>
        <taxon>Coleoidea</taxon>
        <taxon>Octopodiformes</taxon>
        <taxon>Octopoda</taxon>
        <taxon>Incirrata</taxon>
        <taxon>Octopodidae</taxon>
        <taxon>Octopus</taxon>
    </lineage>
</organism>
<dbReference type="Pfam" id="PF00643">
    <property type="entry name" value="zf-B_box"/>
    <property type="match status" value="1"/>
</dbReference>
<evidence type="ECO:0000313" key="8">
    <source>
        <dbReference type="RefSeq" id="XP_029646467.1"/>
    </source>
</evidence>
<evidence type="ECO:0000259" key="5">
    <source>
        <dbReference type="PROSITE" id="PS50089"/>
    </source>
</evidence>
<dbReference type="Pfam" id="PF13445">
    <property type="entry name" value="zf-RING_UBOX"/>
    <property type="match status" value="1"/>
</dbReference>
<dbReference type="SUPFAM" id="SSF57845">
    <property type="entry name" value="B-box zinc-binding domain"/>
    <property type="match status" value="1"/>
</dbReference>
<feature type="domain" description="RING-type" evidence="5">
    <location>
        <begin position="59"/>
        <end position="120"/>
    </location>
</feature>
<keyword evidence="1" id="KW-0479">Metal-binding</keyword>
<dbReference type="Proteomes" id="UP000515154">
    <property type="component" value="Linkage group LG16"/>
</dbReference>
<dbReference type="RefSeq" id="XP_029646467.1">
    <property type="nucleotide sequence ID" value="XM_029790607.2"/>
</dbReference>
<keyword evidence="2 4" id="KW-0863">Zinc-finger</keyword>
<evidence type="ECO:0000256" key="1">
    <source>
        <dbReference type="ARBA" id="ARBA00022723"/>
    </source>
</evidence>
<dbReference type="SMART" id="SM00336">
    <property type="entry name" value="BBOX"/>
    <property type="match status" value="1"/>
</dbReference>
<dbReference type="PROSITE" id="PS50119">
    <property type="entry name" value="ZF_BBOX"/>
    <property type="match status" value="1"/>
</dbReference>
<evidence type="ECO:0000259" key="6">
    <source>
        <dbReference type="PROSITE" id="PS50119"/>
    </source>
</evidence>
<feature type="domain" description="B box-type" evidence="6">
    <location>
        <begin position="152"/>
        <end position="196"/>
    </location>
</feature>
<dbReference type="AlphaFoldDB" id="A0A6P7T895"/>
<dbReference type="PANTHER" id="PTHR25462:SF296">
    <property type="entry name" value="MEIOTIC P26, ISOFORM F"/>
    <property type="match status" value="1"/>
</dbReference>
<reference evidence="8" key="1">
    <citation type="submission" date="2025-08" db="UniProtKB">
        <authorList>
            <consortium name="RefSeq"/>
        </authorList>
    </citation>
    <scope>IDENTIFICATION</scope>
</reference>
<gene>
    <name evidence="8" type="primary">LOC115220476</name>
</gene>
<evidence type="ECO:0000313" key="7">
    <source>
        <dbReference type="Proteomes" id="UP000515154"/>
    </source>
</evidence>
<dbReference type="PROSITE" id="PS50089">
    <property type="entry name" value="ZF_RING_2"/>
    <property type="match status" value="1"/>
</dbReference>
<dbReference type="GO" id="GO:0008270">
    <property type="term" value="F:zinc ion binding"/>
    <property type="evidence" value="ECO:0007669"/>
    <property type="project" value="UniProtKB-KW"/>
</dbReference>
<evidence type="ECO:0000256" key="4">
    <source>
        <dbReference type="PROSITE-ProRule" id="PRU00024"/>
    </source>
</evidence>
<dbReference type="InterPro" id="IPR013083">
    <property type="entry name" value="Znf_RING/FYVE/PHD"/>
</dbReference>
<keyword evidence="7" id="KW-1185">Reference proteome</keyword>
<proteinExistence type="predicted"/>
<dbReference type="InterPro" id="IPR001841">
    <property type="entry name" value="Znf_RING"/>
</dbReference>
<dbReference type="PANTHER" id="PTHR25462">
    <property type="entry name" value="BONUS, ISOFORM C-RELATED"/>
    <property type="match status" value="1"/>
</dbReference>
<name>A0A6P7T895_9MOLL</name>
<accession>A0A6P7T895</accession>
<dbReference type="InterPro" id="IPR000315">
    <property type="entry name" value="Znf_B-box"/>
</dbReference>
<dbReference type="InterPro" id="IPR027370">
    <property type="entry name" value="Znf-RING_euk"/>
</dbReference>
<protein>
    <submittedName>
        <fullName evidence="8">Tripartite motif-containing protein 59 isoform X3</fullName>
    </submittedName>
</protein>
<evidence type="ECO:0000256" key="2">
    <source>
        <dbReference type="ARBA" id="ARBA00022771"/>
    </source>
</evidence>
<dbReference type="Gene3D" id="3.30.160.60">
    <property type="entry name" value="Classic Zinc Finger"/>
    <property type="match status" value="1"/>
</dbReference>
<evidence type="ECO:0000256" key="3">
    <source>
        <dbReference type="ARBA" id="ARBA00022833"/>
    </source>
</evidence>
<sequence>MTECTQEYLEEKFRQFREPNSEEEKIPEKVPKNIHSTEKLRRRNLIFDEEHFEDVFLRCLICREVFNESEKLPKTLPCHHSFCLHCFLQMFRVEGEYRQSLSSAFRSMPRAVKIQCPSCRDSIIASEDDLRRLPNDHTVLELINFVRETGINDISYCAKHQLQPLNFFCEPCAIPVCCDCTVLDHKNTNGHNVMNITEALSKYTPIINDTITEMEKSKQEYLFKRAQIEQSMKHLSQMETQVTDEIKLTFQKLRHMIDERERDILSMSEQEMNRKRQNLMDNFKKIIEREECMMDQMKELEIAKEANDISQMFTSHQAAQNTLSTPLQLPHITNDNFGVSFHFEAYKHRRVMQDLLNFGHLMVLSS</sequence>
<dbReference type="Gene3D" id="3.30.40.10">
    <property type="entry name" value="Zinc/RING finger domain, C3HC4 (zinc finger)"/>
    <property type="match status" value="1"/>
</dbReference>
<dbReference type="InterPro" id="IPR047153">
    <property type="entry name" value="TRIM45/56/19-like"/>
</dbReference>
<dbReference type="SUPFAM" id="SSF57850">
    <property type="entry name" value="RING/U-box"/>
    <property type="match status" value="1"/>
</dbReference>
<keyword evidence="3" id="KW-0862">Zinc</keyword>